<dbReference type="HOGENOM" id="CLU_2490290_0_0_2"/>
<accession>F3KMR0</accession>
<comment type="caution">
    <text evidence="1">The sequence shown here is derived from an EMBL/GenBank/DDBJ whole genome shotgun (WGS) entry which is preliminary data.</text>
</comment>
<reference evidence="1" key="1">
    <citation type="journal article" date="2011" name="PLoS ONE">
        <title>Genome of a low-salinity ammonia-oxidizing archaeon determined by single-cell and metagenomic analysis.</title>
        <authorList>
            <person name="Blainey P.C."/>
            <person name="Mosier A.C."/>
            <person name="Potanina A."/>
            <person name="Francis C.A."/>
            <person name="Quake S.R."/>
        </authorList>
    </citation>
    <scope>NUCLEOTIDE SEQUENCE [LARGE SCALE GENOMIC DNA]</scope>
    <source>
        <strain evidence="1">SFB1</strain>
    </source>
</reference>
<dbReference type="STRING" id="886738.Nlim_1811"/>
<organism evidence="1">
    <name type="scientific">Candidatus Nitrosarchaeum limnium SFB1</name>
    <dbReference type="NCBI Taxonomy" id="886738"/>
    <lineage>
        <taxon>Archaea</taxon>
        <taxon>Nitrososphaerota</taxon>
        <taxon>Nitrososphaeria</taxon>
        <taxon>Nitrosopumilales</taxon>
        <taxon>Nitrosopumilaceae</taxon>
        <taxon>Nitrosarchaeum</taxon>
    </lineage>
</organism>
<protein>
    <submittedName>
        <fullName evidence="1">Uncharacterized protein</fullName>
    </submittedName>
</protein>
<proteinExistence type="predicted"/>
<evidence type="ECO:0000313" key="1">
    <source>
        <dbReference type="EMBL" id="EGG41352.1"/>
    </source>
</evidence>
<dbReference type="AlphaFoldDB" id="F3KMR0"/>
<dbReference type="EMBL" id="AEGP01000065">
    <property type="protein sequence ID" value="EGG41352.1"/>
    <property type="molecule type" value="Genomic_DNA"/>
</dbReference>
<gene>
    <name evidence="1" type="ORF">Nlim_1811</name>
</gene>
<sequence length="86" mass="10274">MTIQKAIKILDWWIIQKKQAMVQLQKEWVFFDDSHNVEKTLLEIDKIIIANLETIKKELIPICKHPENMRDIVNGKLYCMNCNFDL</sequence>
<name>F3KMR0_9ARCH</name>
<dbReference type="Proteomes" id="UP000004348">
    <property type="component" value="Chromosome"/>
</dbReference>